<proteinExistence type="predicted"/>
<name>A0A975B194_9BACT</name>
<keyword evidence="3" id="KW-1185">Reference proteome</keyword>
<dbReference type="Proteomes" id="UP000671852">
    <property type="component" value="Chromosome"/>
</dbReference>
<protein>
    <submittedName>
        <fullName evidence="2">Uncharacterized protein</fullName>
    </submittedName>
</protein>
<accession>A0A975B194</accession>
<dbReference type="KEGG" id="saqt:GJV85_09800"/>
<dbReference type="AlphaFoldDB" id="A0A975B194"/>
<feature type="region of interest" description="Disordered" evidence="1">
    <location>
        <begin position="64"/>
        <end position="88"/>
    </location>
</feature>
<reference evidence="2" key="1">
    <citation type="submission" date="2019-11" db="EMBL/GenBank/DDBJ databases">
        <authorList>
            <person name="Kojima H."/>
        </authorList>
    </citation>
    <scope>NUCLEOTIDE SEQUENCE</scope>
    <source>
        <strain evidence="2">H1576</strain>
    </source>
</reference>
<evidence type="ECO:0000256" key="1">
    <source>
        <dbReference type="SAM" id="MobiDB-lite"/>
    </source>
</evidence>
<reference evidence="2" key="2">
    <citation type="submission" date="2021-04" db="EMBL/GenBank/DDBJ databases">
        <title>Isolation and characterization of a novel species of the genus Sulfurimonas.</title>
        <authorList>
            <person name="Fukui M."/>
        </authorList>
    </citation>
    <scope>NUCLEOTIDE SEQUENCE</scope>
    <source>
        <strain evidence="2">H1576</strain>
    </source>
</reference>
<evidence type="ECO:0000313" key="2">
    <source>
        <dbReference type="EMBL" id="QSZ42386.1"/>
    </source>
</evidence>
<sequence>MFIGMIYQFNEVEGYGLIMLSNGETKEFTTNEWIDTTNSPYVGLEVLYDESSSGIKIKVPSSEEKDKTLATKKVNDQEEKPSREENKTDFESLDECIFYFEEDGYKIVKNIKNDNLGQITLRRYVMDEHSEITIDNSGAKITITKTVNGKVVN</sequence>
<dbReference type="RefSeq" id="WP_207561202.1">
    <property type="nucleotide sequence ID" value="NZ_CP046072.1"/>
</dbReference>
<dbReference type="EMBL" id="CP046072">
    <property type="protein sequence ID" value="QSZ42386.1"/>
    <property type="molecule type" value="Genomic_DNA"/>
</dbReference>
<organism evidence="2 3">
    <name type="scientific">Sulfurimonas aquatica</name>
    <dbReference type="NCBI Taxonomy" id="2672570"/>
    <lineage>
        <taxon>Bacteria</taxon>
        <taxon>Pseudomonadati</taxon>
        <taxon>Campylobacterota</taxon>
        <taxon>Epsilonproteobacteria</taxon>
        <taxon>Campylobacterales</taxon>
        <taxon>Sulfurimonadaceae</taxon>
        <taxon>Sulfurimonas</taxon>
    </lineage>
</organism>
<gene>
    <name evidence="2" type="ORF">GJV85_09800</name>
</gene>
<evidence type="ECO:0000313" key="3">
    <source>
        <dbReference type="Proteomes" id="UP000671852"/>
    </source>
</evidence>